<keyword evidence="5" id="KW-1185">Reference proteome</keyword>
<feature type="transmembrane region" description="Helical" evidence="2">
    <location>
        <begin position="12"/>
        <end position="31"/>
    </location>
</feature>
<accession>A0A087BQL7</accession>
<dbReference type="AlphaFoldDB" id="A0A087BQL7"/>
<dbReference type="Gene3D" id="3.40.50.80">
    <property type="entry name" value="Nucleotide-binding domain of ferredoxin-NADP reductase (FNR) module"/>
    <property type="match status" value="1"/>
</dbReference>
<comment type="caution">
    <text evidence="4">The sequence shown here is derived from an EMBL/GenBank/DDBJ whole genome shotgun (WGS) entry which is preliminary data.</text>
</comment>
<dbReference type="InterPro" id="IPR017938">
    <property type="entry name" value="Riboflavin_synthase-like_b-brl"/>
</dbReference>
<comment type="cofactor">
    <cofactor evidence="1">
        <name>FAD</name>
        <dbReference type="ChEBI" id="CHEBI:57692"/>
    </cofactor>
</comment>
<dbReference type="Gene3D" id="2.40.30.10">
    <property type="entry name" value="Translation factors"/>
    <property type="match status" value="1"/>
</dbReference>
<dbReference type="PANTHER" id="PTHR47354:SF5">
    <property type="entry name" value="PROTEIN RFBI"/>
    <property type="match status" value="1"/>
</dbReference>
<keyword evidence="2" id="KW-0472">Membrane</keyword>
<dbReference type="InterPro" id="IPR050415">
    <property type="entry name" value="MRET"/>
</dbReference>
<organism evidence="4 5">
    <name type="scientific">Bifidobacterium minimum</name>
    <dbReference type="NCBI Taxonomy" id="1693"/>
    <lineage>
        <taxon>Bacteria</taxon>
        <taxon>Bacillati</taxon>
        <taxon>Actinomycetota</taxon>
        <taxon>Actinomycetes</taxon>
        <taxon>Bifidobacteriales</taxon>
        <taxon>Bifidobacteriaceae</taxon>
        <taxon>Bifidobacterium</taxon>
    </lineage>
</organism>
<name>A0A087BQL7_9BIFI</name>
<sequence>MERVAHHELSVWLHRLNLLAVLLVFVHVQLIDYVSSIRWFMVVFDGMTILTLLLYVLGKARMRRQALRGRLVAHRMIAPRVHELTVRVEVPATMTWEAGDFAFIRFPGIRGMREYHPFSIVNAPSWDEKPTDGGDMADRPSPRGGTRIALWTFAIREDGDFTRGLRSVVVGSEVGLLPPFGRIQRFLEEHSGAPIVIVSGGIGVTPMIAVAERFARRMAAVVYTAKRGELLSYSERLQRLSQRYDRPVIVQEGRLSRRQMEDVVIPGAVYLIAGPDRMRRTWARFLKGRGVPSARMYDEPFSW</sequence>
<reference evidence="4 5" key="1">
    <citation type="submission" date="2014-03" db="EMBL/GenBank/DDBJ databases">
        <title>Genomics of Bifidobacteria.</title>
        <authorList>
            <person name="Ventura M."/>
            <person name="Milani C."/>
            <person name="Lugli G.A."/>
        </authorList>
    </citation>
    <scope>NUCLEOTIDE SEQUENCE [LARGE SCALE GENOMIC DNA]</scope>
    <source>
        <strain evidence="4 5">LMG 11592</strain>
    </source>
</reference>
<dbReference type="GO" id="GO:0016491">
    <property type="term" value="F:oxidoreductase activity"/>
    <property type="evidence" value="ECO:0007669"/>
    <property type="project" value="InterPro"/>
</dbReference>
<evidence type="ECO:0000256" key="2">
    <source>
        <dbReference type="SAM" id="Phobius"/>
    </source>
</evidence>
<evidence type="ECO:0000256" key="1">
    <source>
        <dbReference type="ARBA" id="ARBA00001974"/>
    </source>
</evidence>
<feature type="domain" description="FAD-binding FR-type" evidence="3">
    <location>
        <begin position="64"/>
        <end position="186"/>
    </location>
</feature>
<evidence type="ECO:0000259" key="3">
    <source>
        <dbReference type="PROSITE" id="PS51384"/>
    </source>
</evidence>
<evidence type="ECO:0000313" key="5">
    <source>
        <dbReference type="Proteomes" id="UP000029014"/>
    </source>
</evidence>
<protein>
    <submittedName>
        <fullName evidence="4">Ferric reductase</fullName>
    </submittedName>
</protein>
<dbReference type="STRING" id="1693.BMIN_1412"/>
<gene>
    <name evidence="4" type="ORF">BMIN_1412</name>
</gene>
<dbReference type="eggNOG" id="COG4097">
    <property type="taxonomic scope" value="Bacteria"/>
</dbReference>
<dbReference type="InterPro" id="IPR039261">
    <property type="entry name" value="FNR_nucleotide-bd"/>
</dbReference>
<keyword evidence="2" id="KW-0812">Transmembrane</keyword>
<dbReference type="SUPFAM" id="SSF52343">
    <property type="entry name" value="Ferredoxin reductase-like, C-terminal NADP-linked domain"/>
    <property type="match status" value="1"/>
</dbReference>
<feature type="transmembrane region" description="Helical" evidence="2">
    <location>
        <begin position="37"/>
        <end position="58"/>
    </location>
</feature>
<dbReference type="Proteomes" id="UP000029014">
    <property type="component" value="Unassembled WGS sequence"/>
</dbReference>
<proteinExistence type="predicted"/>
<keyword evidence="2" id="KW-1133">Transmembrane helix</keyword>
<dbReference type="PROSITE" id="PS51384">
    <property type="entry name" value="FAD_FR"/>
    <property type="match status" value="1"/>
</dbReference>
<evidence type="ECO:0000313" key="4">
    <source>
        <dbReference type="EMBL" id="KFI73317.1"/>
    </source>
</evidence>
<dbReference type="EMBL" id="JGZD01000007">
    <property type="protein sequence ID" value="KFI73317.1"/>
    <property type="molecule type" value="Genomic_DNA"/>
</dbReference>
<dbReference type="PANTHER" id="PTHR47354">
    <property type="entry name" value="NADH OXIDOREDUCTASE HCR"/>
    <property type="match status" value="1"/>
</dbReference>
<dbReference type="SUPFAM" id="SSF63380">
    <property type="entry name" value="Riboflavin synthase domain-like"/>
    <property type="match status" value="1"/>
</dbReference>
<dbReference type="InterPro" id="IPR017927">
    <property type="entry name" value="FAD-bd_FR_type"/>
</dbReference>